<dbReference type="AlphaFoldDB" id="A0A2A6FSB6"/>
<dbReference type="Proteomes" id="UP000219994">
    <property type="component" value="Unassembled WGS sequence"/>
</dbReference>
<evidence type="ECO:0000313" key="2">
    <source>
        <dbReference type="EMBL" id="PDQ35506.1"/>
    </source>
</evidence>
<evidence type="ECO:0000256" key="1">
    <source>
        <dbReference type="SAM" id="MobiDB-lite"/>
    </source>
</evidence>
<evidence type="ECO:0000313" key="3">
    <source>
        <dbReference type="Proteomes" id="UP000219994"/>
    </source>
</evidence>
<sequence>MSLDLGSYRTGQFFTLFSVSTLTAQMTIRGTDDPHATLAAVHQRGDHLRPRIHCPLDPRPKRPMYESEHPDGTH</sequence>
<feature type="region of interest" description="Disordered" evidence="1">
    <location>
        <begin position="49"/>
        <end position="74"/>
    </location>
</feature>
<comment type="caution">
    <text evidence="2">The sequence shown here is derived from an EMBL/GenBank/DDBJ whole genome shotgun (WGS) entry which is preliminary data.</text>
</comment>
<reference evidence="3" key="1">
    <citation type="submission" date="2017-03" db="EMBL/GenBank/DDBJ databases">
        <authorList>
            <person name="Lund M.B."/>
        </authorList>
    </citation>
    <scope>NUCLEOTIDE SEQUENCE [LARGE SCALE GENOMIC DNA]</scope>
</reference>
<dbReference type="EMBL" id="NAEP01000032">
    <property type="protein sequence ID" value="PDQ35506.1"/>
    <property type="molecule type" value="Genomic_DNA"/>
</dbReference>
<gene>
    <name evidence="2" type="ORF">B5766_05420</name>
</gene>
<proteinExistence type="predicted"/>
<organism evidence="2 3">
    <name type="scientific">Candidatus Lumbricidiphila eiseniae</name>
    <dbReference type="NCBI Taxonomy" id="1969409"/>
    <lineage>
        <taxon>Bacteria</taxon>
        <taxon>Bacillati</taxon>
        <taxon>Actinomycetota</taxon>
        <taxon>Actinomycetes</taxon>
        <taxon>Micrococcales</taxon>
        <taxon>Microbacteriaceae</taxon>
        <taxon>Candidatus Lumbricidiphila</taxon>
    </lineage>
</organism>
<name>A0A2A6FSB6_9MICO</name>
<protein>
    <submittedName>
        <fullName evidence="2">Uncharacterized protein</fullName>
    </submittedName>
</protein>
<accession>A0A2A6FSB6</accession>